<evidence type="ECO:0000313" key="6">
    <source>
        <dbReference type="Proteomes" id="UP000823842"/>
    </source>
</evidence>
<dbReference type="InterPro" id="IPR018062">
    <property type="entry name" value="HTH_AraC-typ_CS"/>
</dbReference>
<comment type="caution">
    <text evidence="5">The sequence shown here is derived from an EMBL/GenBank/DDBJ whole genome shotgun (WGS) entry which is preliminary data.</text>
</comment>
<dbReference type="AlphaFoldDB" id="A0A9D2LT25"/>
<evidence type="ECO:0000256" key="2">
    <source>
        <dbReference type="ARBA" id="ARBA00023125"/>
    </source>
</evidence>
<dbReference type="Gene3D" id="1.10.10.60">
    <property type="entry name" value="Homeodomain-like"/>
    <property type="match status" value="2"/>
</dbReference>
<dbReference type="Pfam" id="PF02311">
    <property type="entry name" value="AraC_binding"/>
    <property type="match status" value="1"/>
</dbReference>
<dbReference type="Proteomes" id="UP000823842">
    <property type="component" value="Unassembled WGS sequence"/>
</dbReference>
<keyword evidence="2" id="KW-0238">DNA-binding</keyword>
<evidence type="ECO:0000259" key="4">
    <source>
        <dbReference type="PROSITE" id="PS01124"/>
    </source>
</evidence>
<keyword evidence="1" id="KW-0805">Transcription regulation</keyword>
<sequence>MLVQDKGVISGSEEFHLEPSPIAEKLLYYVTDCGIYFCEYGYRVERENYGNYMLLYVTKGVLAVSTEGTTYLVQEGQVAFFNCHVHHAYYAKGYVSFLRVHFDGANTADFYNCFASRMKGIVFEVNQADEIYKQMTAIVSRYQNHQTVNEEENSGRLYHCLCTLVFAEHKKSDNENGVTIVSKAKEYIHCHMGEELSLGVVAGSVGLSTSHFSRIFKKETQYSPYEYIILVRINKAKHLLTTTDMPIKEIAFEVGYRSESNFCNSFTQREGISPIQFRRYHRM</sequence>
<dbReference type="InterPro" id="IPR020449">
    <property type="entry name" value="Tscrpt_reg_AraC-type_HTH"/>
</dbReference>
<dbReference type="Pfam" id="PF12833">
    <property type="entry name" value="HTH_18"/>
    <property type="match status" value="1"/>
</dbReference>
<dbReference type="SMART" id="SM00342">
    <property type="entry name" value="HTH_ARAC"/>
    <property type="match status" value="1"/>
</dbReference>
<dbReference type="PANTHER" id="PTHR43280:SF28">
    <property type="entry name" value="HTH-TYPE TRANSCRIPTIONAL ACTIVATOR RHAS"/>
    <property type="match status" value="1"/>
</dbReference>
<dbReference type="EMBL" id="DWYZ01000164">
    <property type="protein sequence ID" value="HJB28897.1"/>
    <property type="molecule type" value="Genomic_DNA"/>
</dbReference>
<dbReference type="PRINTS" id="PR00032">
    <property type="entry name" value="HTHARAC"/>
</dbReference>
<evidence type="ECO:0000256" key="1">
    <source>
        <dbReference type="ARBA" id="ARBA00023015"/>
    </source>
</evidence>
<evidence type="ECO:0000313" key="5">
    <source>
        <dbReference type="EMBL" id="HJB28897.1"/>
    </source>
</evidence>
<dbReference type="PROSITE" id="PS00041">
    <property type="entry name" value="HTH_ARAC_FAMILY_1"/>
    <property type="match status" value="1"/>
</dbReference>
<reference evidence="5" key="2">
    <citation type="submission" date="2021-04" db="EMBL/GenBank/DDBJ databases">
        <authorList>
            <person name="Gilroy R."/>
        </authorList>
    </citation>
    <scope>NUCLEOTIDE SEQUENCE</scope>
    <source>
        <strain evidence="5">ChiSjej1B19-5720</strain>
    </source>
</reference>
<dbReference type="SUPFAM" id="SSF46689">
    <property type="entry name" value="Homeodomain-like"/>
    <property type="match status" value="2"/>
</dbReference>
<keyword evidence="3" id="KW-0804">Transcription</keyword>
<dbReference type="SUPFAM" id="SSF51215">
    <property type="entry name" value="Regulatory protein AraC"/>
    <property type="match status" value="1"/>
</dbReference>
<reference evidence="5" key="1">
    <citation type="journal article" date="2021" name="PeerJ">
        <title>Extensive microbial diversity within the chicken gut microbiome revealed by metagenomics and culture.</title>
        <authorList>
            <person name="Gilroy R."/>
            <person name="Ravi A."/>
            <person name="Getino M."/>
            <person name="Pursley I."/>
            <person name="Horton D.L."/>
            <person name="Alikhan N.F."/>
            <person name="Baker D."/>
            <person name="Gharbi K."/>
            <person name="Hall N."/>
            <person name="Watson M."/>
            <person name="Adriaenssens E.M."/>
            <person name="Foster-Nyarko E."/>
            <person name="Jarju S."/>
            <person name="Secka A."/>
            <person name="Antonio M."/>
            <person name="Oren A."/>
            <person name="Chaudhuri R.R."/>
            <person name="La Ragione R."/>
            <person name="Hildebrand F."/>
            <person name="Pallen M.J."/>
        </authorList>
    </citation>
    <scope>NUCLEOTIDE SEQUENCE</scope>
    <source>
        <strain evidence="5">ChiSjej1B19-5720</strain>
    </source>
</reference>
<dbReference type="PANTHER" id="PTHR43280">
    <property type="entry name" value="ARAC-FAMILY TRANSCRIPTIONAL REGULATOR"/>
    <property type="match status" value="1"/>
</dbReference>
<dbReference type="InterPro" id="IPR014710">
    <property type="entry name" value="RmlC-like_jellyroll"/>
</dbReference>
<accession>A0A9D2LT25</accession>
<protein>
    <submittedName>
        <fullName evidence="5">AraC family transcriptional regulator</fullName>
    </submittedName>
</protein>
<proteinExistence type="predicted"/>
<dbReference type="InterPro" id="IPR009057">
    <property type="entry name" value="Homeodomain-like_sf"/>
</dbReference>
<dbReference type="InterPro" id="IPR018060">
    <property type="entry name" value="HTH_AraC"/>
</dbReference>
<gene>
    <name evidence="5" type="ORF">IAA06_08900</name>
</gene>
<organism evidence="5 6">
    <name type="scientific">Candidatus Blautia faecavium</name>
    <dbReference type="NCBI Taxonomy" id="2838487"/>
    <lineage>
        <taxon>Bacteria</taxon>
        <taxon>Bacillati</taxon>
        <taxon>Bacillota</taxon>
        <taxon>Clostridia</taxon>
        <taxon>Lachnospirales</taxon>
        <taxon>Lachnospiraceae</taxon>
        <taxon>Blautia</taxon>
    </lineage>
</organism>
<dbReference type="GO" id="GO:0003700">
    <property type="term" value="F:DNA-binding transcription factor activity"/>
    <property type="evidence" value="ECO:0007669"/>
    <property type="project" value="InterPro"/>
</dbReference>
<evidence type="ECO:0000256" key="3">
    <source>
        <dbReference type="ARBA" id="ARBA00023163"/>
    </source>
</evidence>
<dbReference type="Gene3D" id="2.60.120.10">
    <property type="entry name" value="Jelly Rolls"/>
    <property type="match status" value="1"/>
</dbReference>
<dbReference type="InterPro" id="IPR037923">
    <property type="entry name" value="HTH-like"/>
</dbReference>
<dbReference type="PROSITE" id="PS01124">
    <property type="entry name" value="HTH_ARAC_FAMILY_2"/>
    <property type="match status" value="1"/>
</dbReference>
<dbReference type="GO" id="GO:0043565">
    <property type="term" value="F:sequence-specific DNA binding"/>
    <property type="evidence" value="ECO:0007669"/>
    <property type="project" value="InterPro"/>
</dbReference>
<dbReference type="InterPro" id="IPR003313">
    <property type="entry name" value="AraC-bd"/>
</dbReference>
<feature type="domain" description="HTH araC/xylS-type" evidence="4">
    <location>
        <begin position="182"/>
        <end position="280"/>
    </location>
</feature>
<name>A0A9D2LT25_9FIRM</name>